<gene>
    <name evidence="2" type="ORF">E0H92_31725</name>
</gene>
<dbReference type="AlphaFoldDB" id="A0A4R0IHA9"/>
<sequence>MTVDELDRIFRAYDGVRVLEAQDDLFYLYDPAGDLPPERQQPFATIVTGDHYEKVSRLDEPGSWRLNLGLTKTTYTSLFGPVPTERDADWVLDSGHDYAARDVLMPHPFYAAQYWVAIVDPTGLDQLRPLIVEAYEFAARKYSNHQARALPHF</sequence>
<proteinExistence type="predicted"/>
<feature type="domain" description="DUF6194" evidence="1">
    <location>
        <begin position="1"/>
        <end position="146"/>
    </location>
</feature>
<evidence type="ECO:0000313" key="2">
    <source>
        <dbReference type="EMBL" id="TCC32751.1"/>
    </source>
</evidence>
<comment type="caution">
    <text evidence="2">The sequence shown here is derived from an EMBL/GenBank/DDBJ whole genome shotgun (WGS) entry which is preliminary data.</text>
</comment>
<protein>
    <recommendedName>
        <fullName evidence="1">DUF6194 domain-containing protein</fullName>
    </recommendedName>
</protein>
<evidence type="ECO:0000259" key="1">
    <source>
        <dbReference type="Pfam" id="PF19694"/>
    </source>
</evidence>
<reference evidence="2 3" key="1">
    <citation type="submission" date="2019-02" db="EMBL/GenBank/DDBJ databases">
        <title>Kribbella capetownensis sp. nov. and Kribbella speibonae sp. nov., isolated from soil.</title>
        <authorList>
            <person name="Curtis S.M."/>
            <person name="Norton I."/>
            <person name="Everest G.J."/>
            <person name="Meyers P.R."/>
        </authorList>
    </citation>
    <scope>NUCLEOTIDE SEQUENCE [LARGE SCALE GENOMIC DNA]</scope>
    <source>
        <strain evidence="2 3">YM55</strain>
    </source>
</reference>
<dbReference type="EMBL" id="SJKC01000005">
    <property type="protein sequence ID" value="TCC32751.1"/>
    <property type="molecule type" value="Genomic_DNA"/>
</dbReference>
<evidence type="ECO:0000313" key="3">
    <source>
        <dbReference type="Proteomes" id="UP000294225"/>
    </source>
</evidence>
<dbReference type="Pfam" id="PF19694">
    <property type="entry name" value="DUF6194"/>
    <property type="match status" value="1"/>
</dbReference>
<organism evidence="2 3">
    <name type="scientific">Kribbella speibonae</name>
    <dbReference type="NCBI Taxonomy" id="1572660"/>
    <lineage>
        <taxon>Bacteria</taxon>
        <taxon>Bacillati</taxon>
        <taxon>Actinomycetota</taxon>
        <taxon>Actinomycetes</taxon>
        <taxon>Propionibacteriales</taxon>
        <taxon>Kribbellaceae</taxon>
        <taxon>Kribbella</taxon>
    </lineage>
</organism>
<accession>A0A4R0IHA9</accession>
<dbReference type="RefSeq" id="WP_131498840.1">
    <property type="nucleotide sequence ID" value="NZ_SJKC01000005.1"/>
</dbReference>
<name>A0A4R0IHA9_9ACTN</name>
<dbReference type="InterPro" id="IPR045676">
    <property type="entry name" value="DUF6194"/>
</dbReference>
<dbReference type="Proteomes" id="UP000294225">
    <property type="component" value="Unassembled WGS sequence"/>
</dbReference>